<protein>
    <submittedName>
        <fullName evidence="1">Uncharacterized protein</fullName>
    </submittedName>
</protein>
<sequence>MREFSLRRLDHSGRAWDIIVGRSRALTSLCSTTADPTIIPVSATAMNITRIREFGPHEGEEYLDYREVSDFTRGDRPRYGTASSE</sequence>
<accession>A0A284QS13</accession>
<organism evidence="1 2">
    <name type="scientific">Armillaria ostoyae</name>
    <name type="common">Armillaria root rot fungus</name>
    <dbReference type="NCBI Taxonomy" id="47428"/>
    <lineage>
        <taxon>Eukaryota</taxon>
        <taxon>Fungi</taxon>
        <taxon>Dikarya</taxon>
        <taxon>Basidiomycota</taxon>
        <taxon>Agaricomycotina</taxon>
        <taxon>Agaricomycetes</taxon>
        <taxon>Agaricomycetidae</taxon>
        <taxon>Agaricales</taxon>
        <taxon>Marasmiineae</taxon>
        <taxon>Physalacriaceae</taxon>
        <taxon>Armillaria</taxon>
    </lineage>
</organism>
<evidence type="ECO:0000313" key="2">
    <source>
        <dbReference type="Proteomes" id="UP000219338"/>
    </source>
</evidence>
<dbReference type="EMBL" id="FUEG01000002">
    <property type="protein sequence ID" value="SJK99255.1"/>
    <property type="molecule type" value="Genomic_DNA"/>
</dbReference>
<reference evidence="2" key="1">
    <citation type="journal article" date="2017" name="Nat. Ecol. Evol.">
        <title>Genome expansion and lineage-specific genetic innovations in the forest pathogenic fungi Armillaria.</title>
        <authorList>
            <person name="Sipos G."/>
            <person name="Prasanna A.N."/>
            <person name="Walter M.C."/>
            <person name="O'Connor E."/>
            <person name="Balint B."/>
            <person name="Krizsan K."/>
            <person name="Kiss B."/>
            <person name="Hess J."/>
            <person name="Varga T."/>
            <person name="Slot J."/>
            <person name="Riley R."/>
            <person name="Boka B."/>
            <person name="Rigling D."/>
            <person name="Barry K."/>
            <person name="Lee J."/>
            <person name="Mihaltcheva S."/>
            <person name="LaButti K."/>
            <person name="Lipzen A."/>
            <person name="Waldron R."/>
            <person name="Moloney N.M."/>
            <person name="Sperisen C."/>
            <person name="Kredics L."/>
            <person name="Vagvoelgyi C."/>
            <person name="Patrignani A."/>
            <person name="Fitzpatrick D."/>
            <person name="Nagy I."/>
            <person name="Doyle S."/>
            <person name="Anderson J.B."/>
            <person name="Grigoriev I.V."/>
            <person name="Gueldener U."/>
            <person name="Muensterkoetter M."/>
            <person name="Nagy L.G."/>
        </authorList>
    </citation>
    <scope>NUCLEOTIDE SEQUENCE [LARGE SCALE GENOMIC DNA]</scope>
    <source>
        <strain evidence="2">C18/9</strain>
    </source>
</reference>
<name>A0A284QS13_ARMOS</name>
<dbReference type="AlphaFoldDB" id="A0A284QS13"/>
<proteinExistence type="predicted"/>
<keyword evidence="2" id="KW-1185">Reference proteome</keyword>
<dbReference type="Proteomes" id="UP000219338">
    <property type="component" value="Unassembled WGS sequence"/>
</dbReference>
<gene>
    <name evidence="1" type="ORF">ARMOST_02546</name>
</gene>
<evidence type="ECO:0000313" key="1">
    <source>
        <dbReference type="EMBL" id="SJK99255.1"/>
    </source>
</evidence>